<gene>
    <name evidence="2" type="ORF">CALVIDRAFT_560272</name>
</gene>
<evidence type="ECO:0000256" key="1">
    <source>
        <dbReference type="SAM" id="MobiDB-lite"/>
    </source>
</evidence>
<proteinExistence type="predicted"/>
<organism evidence="2 3">
    <name type="scientific">Calocera viscosa (strain TUFC12733)</name>
    <dbReference type="NCBI Taxonomy" id="1330018"/>
    <lineage>
        <taxon>Eukaryota</taxon>
        <taxon>Fungi</taxon>
        <taxon>Dikarya</taxon>
        <taxon>Basidiomycota</taxon>
        <taxon>Agaricomycotina</taxon>
        <taxon>Dacrymycetes</taxon>
        <taxon>Dacrymycetales</taxon>
        <taxon>Dacrymycetaceae</taxon>
        <taxon>Calocera</taxon>
    </lineage>
</organism>
<feature type="compositionally biased region" description="Pro residues" evidence="1">
    <location>
        <begin position="401"/>
        <end position="416"/>
    </location>
</feature>
<name>A0A167RJM1_CALVF</name>
<evidence type="ECO:0000313" key="3">
    <source>
        <dbReference type="Proteomes" id="UP000076738"/>
    </source>
</evidence>
<feature type="compositionally biased region" description="Basic residues" evidence="1">
    <location>
        <begin position="424"/>
        <end position="434"/>
    </location>
</feature>
<protein>
    <submittedName>
        <fullName evidence="2">Uncharacterized protein</fullName>
    </submittedName>
</protein>
<keyword evidence="3" id="KW-1185">Reference proteome</keyword>
<accession>A0A167RJM1</accession>
<evidence type="ECO:0000313" key="2">
    <source>
        <dbReference type="EMBL" id="KZP00982.1"/>
    </source>
</evidence>
<dbReference type="Proteomes" id="UP000076738">
    <property type="component" value="Unassembled WGS sequence"/>
</dbReference>
<dbReference type="EMBL" id="KV417268">
    <property type="protein sequence ID" value="KZP00982.1"/>
    <property type="molecule type" value="Genomic_DNA"/>
</dbReference>
<sequence>MTSAPAVTFDYVYYNTMQTRLQIQTPAGVRDELKAITKKVASRLVWTSSVYNNHVESIPSRSRSAYDAGLYRSSQFDQRHRVPRFSLMDDLVHTVIHADGLDLKVPDAVTAILLILTHEHRPINSTESRVAQVVAHKWTRLLFAQHGYPRVSAVPTVENQLPLSFIPAGVTIPPSAIPPSLLQPPSQPSVSVLSVGTSTSPSVAVPQPSPLMDTAPLPRHIALAKKLHLRQRQEHLRRLLGAQSYEELEQSFCAETPFFIYLLYMATHSVHRQRLQNLTIVINSLDLCGVENFLSGLASKGDLGETAFAALFSDVDFFTSTYPPIYIDICFRCRLLLSFVQEVIGRAGLAVHFKAWKRQDKEFTLEDLTPWTTQERQQWLRRPERPSSRPSQIPTSVISVVPPPAPAVPAASPPITFPVQSGRPAHRLPPRRRR</sequence>
<feature type="region of interest" description="Disordered" evidence="1">
    <location>
        <begin position="375"/>
        <end position="434"/>
    </location>
</feature>
<dbReference type="AlphaFoldDB" id="A0A167RJM1"/>
<reference evidence="2 3" key="1">
    <citation type="journal article" date="2016" name="Mol. Biol. Evol.">
        <title>Comparative Genomics of Early-Diverging Mushroom-Forming Fungi Provides Insights into the Origins of Lignocellulose Decay Capabilities.</title>
        <authorList>
            <person name="Nagy L.G."/>
            <person name="Riley R."/>
            <person name="Tritt A."/>
            <person name="Adam C."/>
            <person name="Daum C."/>
            <person name="Floudas D."/>
            <person name="Sun H."/>
            <person name="Yadav J.S."/>
            <person name="Pangilinan J."/>
            <person name="Larsson K.H."/>
            <person name="Matsuura K."/>
            <person name="Barry K."/>
            <person name="Labutti K."/>
            <person name="Kuo R."/>
            <person name="Ohm R.A."/>
            <person name="Bhattacharya S.S."/>
            <person name="Shirouzu T."/>
            <person name="Yoshinaga Y."/>
            <person name="Martin F.M."/>
            <person name="Grigoriev I.V."/>
            <person name="Hibbett D.S."/>
        </authorList>
    </citation>
    <scope>NUCLEOTIDE SEQUENCE [LARGE SCALE GENOMIC DNA]</scope>
    <source>
        <strain evidence="2 3">TUFC12733</strain>
    </source>
</reference>
<feature type="compositionally biased region" description="Low complexity" evidence="1">
    <location>
        <begin position="388"/>
        <end position="400"/>
    </location>
</feature>